<dbReference type="VEuPathDB" id="TriTrypDB:BSAL_25885"/>
<sequence length="949" mass="103385">MGVKALAQFPSISNICCCYLVSSLESSSSRSFRYLEARGIGMGSEPPIQPLPAQDAATSLPPHMVPPLQFLYVPGRPQASRSSPRARSGLHKPAVPGAGSSLHHPPGAGQMQPPTKVPVPVYSLNRLPSASQMSSFNSLSLNQRALPELASPLSSSAPGSRPPTAPTQEWFTKDAKSQRLNSAAHTSRILFRQSAPSSASLLGGPSITSDSRESQHPPTRESFSKEGSPTRVVEDVSWTDRSPRVASGVKRQPPPLASALQGHLDREMKFLQAAADRDEAELQQQPSASGVIDPMERLQPHREALRMLAEGLPSYATLLHNIMGAYDSAIKNQAQVTAAARVISNTAVQVQLSHEAEVLTLKETIESVEGRYRTVHQALQTKLQEAKASTATANAVVSNFEKENTALRLVIAEQEAEKTSDLEKMMTLIVAIKECDARVKSLEDSLQEARSQLDEMKSLKKMMGESQLELGQMKVQYKDAVPLSRYTNATRELESQLLESRRETKRVRRLCIARGSAIDGLERKLKAATDELERFRMVAGSKQVRDALTPRPDWLAIHDTLPELKDFTLEVPIEMIDGTTQQPRLVGGLTESSLQVGFLVDKIVELQQQITTSAGSTSPSKPGGTSPPTMDINTSGISKHRQSLATIAPLAAVPAVAAVVPIIALGSSAWAPHLKEVGVVPRVSIDRLKIRSMLHDFFVAAQKKYASDSSAPSTLEIVKQFLAFSTVLFATNPDVRQLVQGNAVYLAYNLYDEARKPNALPQLVLFKQIMDGTMPIRIVFDALRAEDDVRQELTALCEAHNKNRLRRATVLELIVPLLAFKGRDEIEELRTALGVESTVDVSLLTQSSSKFMTTLFEQECTEGIKLYVTVVEKLSAASTMQEGVRCVTTASVLDVVADVEPHTDQRVLDALIKGDVTEESVFPLEHTLQALRSAPLVRATPAPTAKQPS</sequence>
<evidence type="ECO:0000256" key="1">
    <source>
        <dbReference type="SAM" id="Coils"/>
    </source>
</evidence>
<dbReference type="OrthoDB" id="242093at2759"/>
<gene>
    <name evidence="3" type="ORF">BSAL_25885</name>
</gene>
<feature type="compositionally biased region" description="Basic and acidic residues" evidence="2">
    <location>
        <begin position="210"/>
        <end position="224"/>
    </location>
</feature>
<feature type="coiled-coil region" evidence="1">
    <location>
        <begin position="397"/>
        <end position="538"/>
    </location>
</feature>
<evidence type="ECO:0000313" key="4">
    <source>
        <dbReference type="Proteomes" id="UP000051952"/>
    </source>
</evidence>
<feature type="region of interest" description="Disordered" evidence="2">
    <location>
        <begin position="74"/>
        <end position="120"/>
    </location>
</feature>
<protein>
    <recommendedName>
        <fullName evidence="5">Translin-associated factor X-interacting protein 1 N-terminal domain-containing protein</fullName>
    </recommendedName>
</protein>
<proteinExistence type="predicted"/>
<evidence type="ECO:0000256" key="2">
    <source>
        <dbReference type="SAM" id="MobiDB-lite"/>
    </source>
</evidence>
<keyword evidence="4" id="KW-1185">Reference proteome</keyword>
<dbReference type="Proteomes" id="UP000051952">
    <property type="component" value="Unassembled WGS sequence"/>
</dbReference>
<name>A0A0S4JIU6_BODSA</name>
<feature type="region of interest" description="Disordered" evidence="2">
    <location>
        <begin position="150"/>
        <end position="257"/>
    </location>
</feature>
<feature type="compositionally biased region" description="Low complexity" evidence="2">
    <location>
        <begin position="76"/>
        <end position="87"/>
    </location>
</feature>
<keyword evidence="1" id="KW-0175">Coiled coil</keyword>
<organism evidence="3 4">
    <name type="scientific">Bodo saltans</name>
    <name type="common">Flagellated protozoan</name>
    <dbReference type="NCBI Taxonomy" id="75058"/>
    <lineage>
        <taxon>Eukaryota</taxon>
        <taxon>Discoba</taxon>
        <taxon>Euglenozoa</taxon>
        <taxon>Kinetoplastea</taxon>
        <taxon>Metakinetoplastina</taxon>
        <taxon>Eubodonida</taxon>
        <taxon>Bodonidae</taxon>
        <taxon>Bodo</taxon>
    </lineage>
</organism>
<dbReference type="OMA" id="VAHLMMN"/>
<dbReference type="AlphaFoldDB" id="A0A0S4JIU6"/>
<reference evidence="4" key="1">
    <citation type="submission" date="2015-09" db="EMBL/GenBank/DDBJ databases">
        <authorList>
            <consortium name="Pathogen Informatics"/>
        </authorList>
    </citation>
    <scope>NUCLEOTIDE SEQUENCE [LARGE SCALE GENOMIC DNA]</scope>
    <source>
        <strain evidence="4">Lake Konstanz</strain>
    </source>
</reference>
<dbReference type="EMBL" id="CYKH01001806">
    <property type="protein sequence ID" value="CUG90278.1"/>
    <property type="molecule type" value="Genomic_DNA"/>
</dbReference>
<evidence type="ECO:0008006" key="5">
    <source>
        <dbReference type="Google" id="ProtNLM"/>
    </source>
</evidence>
<evidence type="ECO:0000313" key="3">
    <source>
        <dbReference type="EMBL" id="CUG90278.1"/>
    </source>
</evidence>
<accession>A0A0S4JIU6</accession>
<feature type="compositionally biased region" description="Low complexity" evidence="2">
    <location>
        <begin position="150"/>
        <end position="159"/>
    </location>
</feature>